<keyword evidence="1" id="KW-0175">Coiled coil</keyword>
<comment type="caution">
    <text evidence="3">The sequence shown here is derived from an EMBL/GenBank/DDBJ whole genome shotgun (WGS) entry which is preliminary data.</text>
</comment>
<feature type="coiled-coil region" evidence="1">
    <location>
        <begin position="576"/>
        <end position="603"/>
    </location>
</feature>
<name>K0T633_THAOC</name>
<protein>
    <recommendedName>
        <fullName evidence="5">Protein kinase domain-containing protein</fullName>
    </recommendedName>
</protein>
<organism evidence="3 4">
    <name type="scientific">Thalassiosira oceanica</name>
    <name type="common">Marine diatom</name>
    <dbReference type="NCBI Taxonomy" id="159749"/>
    <lineage>
        <taxon>Eukaryota</taxon>
        <taxon>Sar</taxon>
        <taxon>Stramenopiles</taxon>
        <taxon>Ochrophyta</taxon>
        <taxon>Bacillariophyta</taxon>
        <taxon>Coscinodiscophyceae</taxon>
        <taxon>Thalassiosirophycidae</taxon>
        <taxon>Thalassiosirales</taxon>
        <taxon>Thalassiosiraceae</taxon>
        <taxon>Thalassiosira</taxon>
    </lineage>
</organism>
<feature type="compositionally biased region" description="Basic residues" evidence="2">
    <location>
        <begin position="193"/>
        <end position="207"/>
    </location>
</feature>
<feature type="region of interest" description="Disordered" evidence="2">
    <location>
        <begin position="75"/>
        <end position="140"/>
    </location>
</feature>
<dbReference type="Gene3D" id="1.10.510.10">
    <property type="entry name" value="Transferase(Phosphotransferase) domain 1"/>
    <property type="match status" value="1"/>
</dbReference>
<reference evidence="3 4" key="1">
    <citation type="journal article" date="2012" name="Genome Biol.">
        <title>Genome and low-iron response of an oceanic diatom adapted to chronic iron limitation.</title>
        <authorList>
            <person name="Lommer M."/>
            <person name="Specht M."/>
            <person name="Roy A.S."/>
            <person name="Kraemer L."/>
            <person name="Andreson R."/>
            <person name="Gutowska M.A."/>
            <person name="Wolf J."/>
            <person name="Bergner S.V."/>
            <person name="Schilhabel M.B."/>
            <person name="Klostermeier U.C."/>
            <person name="Beiko R.G."/>
            <person name="Rosenstiel P."/>
            <person name="Hippler M."/>
            <person name="Laroche J."/>
        </authorList>
    </citation>
    <scope>NUCLEOTIDE SEQUENCE [LARGE SCALE GENOMIC DNA]</scope>
    <source>
        <strain evidence="3 4">CCMP1005</strain>
    </source>
</reference>
<feature type="compositionally biased region" description="Low complexity" evidence="2">
    <location>
        <begin position="683"/>
        <end position="696"/>
    </location>
</feature>
<evidence type="ECO:0000313" key="4">
    <source>
        <dbReference type="Proteomes" id="UP000266841"/>
    </source>
</evidence>
<feature type="compositionally biased region" description="Acidic residues" evidence="2">
    <location>
        <begin position="76"/>
        <end position="88"/>
    </location>
</feature>
<dbReference type="InterPro" id="IPR011009">
    <property type="entry name" value="Kinase-like_dom_sf"/>
</dbReference>
<feature type="compositionally biased region" description="Polar residues" evidence="2">
    <location>
        <begin position="606"/>
        <end position="618"/>
    </location>
</feature>
<dbReference type="Proteomes" id="UP000266841">
    <property type="component" value="Unassembled WGS sequence"/>
</dbReference>
<proteinExistence type="predicted"/>
<evidence type="ECO:0000313" key="3">
    <source>
        <dbReference type="EMBL" id="EJK72574.1"/>
    </source>
</evidence>
<evidence type="ECO:0008006" key="5">
    <source>
        <dbReference type="Google" id="ProtNLM"/>
    </source>
</evidence>
<gene>
    <name evidence="3" type="ORF">THAOC_05882</name>
</gene>
<feature type="region of interest" description="Disordered" evidence="2">
    <location>
        <begin position="604"/>
        <end position="786"/>
    </location>
</feature>
<evidence type="ECO:0000256" key="1">
    <source>
        <dbReference type="SAM" id="Coils"/>
    </source>
</evidence>
<dbReference type="SUPFAM" id="SSF56112">
    <property type="entry name" value="Protein kinase-like (PK-like)"/>
    <property type="match status" value="1"/>
</dbReference>
<feature type="region of interest" description="Disordered" evidence="2">
    <location>
        <begin position="182"/>
        <end position="216"/>
    </location>
</feature>
<sequence length="786" mass="86474">MDELRMMVEGASGIALDDLLSGDAEFTKTIILTGDKPTKKQLAEPGVAEFKRKGARLLSPSSFFDIYINQNLFGIDQDDEEEDDETFGDLDGNQQSQVSHTSTMSVISDSPVKTPASRGLATARPKNSDRPAQRKPRIWHGMTRDQFMEAYQNDLTSSETGLHNDDEAFSRTEKLMKVYHEMDIDAETPRGGRSSKKAGRSRRKRKSSISPLISADSPIKINNKPLRQTKSDLAVGSAFILWEAYVLFELHLRLEDTAASGVLADSSSLGSFPTPNALSRMSEADDSLSLKVLASQSVSGLEIFGTLQDIFTLHKQSLSSGAIPEQVIALFALKAIEAVGTMHQCGVAHNDLSLDSFILVRQSTSSGRKKKKKGHESYGIQIVGFGYKSVVHDAVSRSNVEHDYSSLGNVIHLLLTGGVEISLARVGQLVQFTSKPFIQGNQFLRGSATWCNIIDSLICIGENTQHGNESNENERNKSFRIRCPLDPSMASAESQSREHQFVWSCRTLQDLSLKQEPMLASFLDGLRPHNPRFIQSAVDLSSITYGENNTRLSFQLSMPPGCRGRDDRHASLTAREEALTQKEQAYEAKLKELERVREELLLMRSGLSTSSQSTQKHSNSLKHRGEGRDGASSQHSQLSIAKSRRHEETDVMTDFKAFTPRLTATLQSDKHGGSGGSKRKATAHQSQQSQRSATSAVAKRRRRVEQATHTFTPKGGLIRAAPGEKPKALDDDSITSSQRQSQGSRGSTGGSQRRSKKKKTGCCTLQNLGSPPPQKVYINIGSDDEY</sequence>
<feature type="compositionally biased region" description="Polar residues" evidence="2">
    <location>
        <begin position="631"/>
        <end position="640"/>
    </location>
</feature>
<accession>K0T633</accession>
<feature type="compositionally biased region" description="Polar residues" evidence="2">
    <location>
        <begin position="92"/>
        <end position="108"/>
    </location>
</feature>
<keyword evidence="4" id="KW-1185">Reference proteome</keyword>
<evidence type="ECO:0000256" key="2">
    <source>
        <dbReference type="SAM" id="MobiDB-lite"/>
    </source>
</evidence>
<dbReference type="EMBL" id="AGNL01005630">
    <property type="protein sequence ID" value="EJK72574.1"/>
    <property type="molecule type" value="Genomic_DNA"/>
</dbReference>
<feature type="compositionally biased region" description="Low complexity" evidence="2">
    <location>
        <begin position="735"/>
        <end position="745"/>
    </location>
</feature>
<dbReference type="AlphaFoldDB" id="K0T633"/>